<evidence type="ECO:0000256" key="2">
    <source>
        <dbReference type="ARBA" id="ARBA00006024"/>
    </source>
</evidence>
<keyword evidence="4 10" id="KW-0479">Metal-binding</keyword>
<sequence>MTTTTTMGSTETDRPAVASWMPGLRGWLAVVPLVGLCAGLSAQALGLPEIAAWAFTLPTLAVLAVLAAQVATSLSRGDVGLDLIALLSMGGALSLSQPLAGAVIALMYSGGQSLEAYAAGRAGQAMTALLARQPRTALREEGGGVLEVPIAALAPGDRILVRVGDILPVDGRVAAGRTALDQSSLTGEALPVAVETGAPVLSGSVNVGMPFTLLAERPAAESTYAGIVRLVEAARSRKAPMARMADRYGLAFLGVTLLLAGSAWGVTGDPLRALAVLVVATPCPLILAVPVALVSGLSRAAGIGVLIKGGGALETLAKVRVLVVDKTGTLTQGTARLAAARTLAPFDEAEAVGLAASLDQASGHPIARALVDEARRRGLTLSQPTKVTEMPGEGVTGLVEGRHVLVGGPRLMRIHGVPVPPADGVQHVAAAAATVLVAVDGAPAAVLEFADPVRADGGRTLAALRACGIERVVLATGDRRGIAEALVAGLPVDAVAADLDPAAKTDTVLAERRNGPVMMVGDGVNDAPALAAADLGVALGARGAAAAAEAADVVLLVDSLAPLPSAIRIARRARAIALQSVLAGIGLSLAGMVAAALGHLTPLQGALLQEAIDVAVILNAMRVLGGTRTAHESQAACAGSRWAVPPEAKLPRSEPKHDGGGHGLREHPRFRRPR</sequence>
<feature type="transmembrane region" description="Helical" evidence="10">
    <location>
        <begin position="83"/>
        <end position="108"/>
    </location>
</feature>
<evidence type="ECO:0000256" key="1">
    <source>
        <dbReference type="ARBA" id="ARBA00004370"/>
    </source>
</evidence>
<dbReference type="RefSeq" id="WP_109892952.1">
    <property type="nucleotide sequence ID" value="NZ_CP029550.1"/>
</dbReference>
<dbReference type="Gene3D" id="3.40.1110.10">
    <property type="entry name" value="Calcium-transporting ATPase, cytoplasmic domain N"/>
    <property type="match status" value="1"/>
</dbReference>
<dbReference type="InterPro" id="IPR001757">
    <property type="entry name" value="P_typ_ATPase"/>
</dbReference>
<dbReference type="InterPro" id="IPR023298">
    <property type="entry name" value="ATPase_P-typ_TM_dom_sf"/>
</dbReference>
<keyword evidence="10" id="KW-0067">ATP-binding</keyword>
<evidence type="ECO:0000256" key="6">
    <source>
        <dbReference type="ARBA" id="ARBA00022989"/>
    </source>
</evidence>
<dbReference type="GO" id="GO:0015086">
    <property type="term" value="F:cadmium ion transmembrane transporter activity"/>
    <property type="evidence" value="ECO:0007669"/>
    <property type="project" value="TreeGrafter"/>
</dbReference>
<proteinExistence type="inferred from homology"/>
<feature type="transmembrane region" description="Helical" evidence="10">
    <location>
        <begin position="248"/>
        <end position="267"/>
    </location>
</feature>
<feature type="domain" description="P-type ATPase A" evidence="12">
    <location>
        <begin position="133"/>
        <end position="232"/>
    </location>
</feature>
<dbReference type="InterPro" id="IPR023299">
    <property type="entry name" value="ATPase_P-typ_cyto_dom_N"/>
</dbReference>
<evidence type="ECO:0000256" key="11">
    <source>
        <dbReference type="SAM" id="MobiDB-lite"/>
    </source>
</evidence>
<feature type="compositionally biased region" description="Basic and acidic residues" evidence="11">
    <location>
        <begin position="649"/>
        <end position="667"/>
    </location>
</feature>
<feature type="transmembrane region" description="Helical" evidence="10">
    <location>
        <begin position="273"/>
        <end position="294"/>
    </location>
</feature>
<gene>
    <name evidence="13" type="ORF">DK389_22555</name>
</gene>
<feature type="region of interest" description="Disordered" evidence="11">
    <location>
        <begin position="644"/>
        <end position="674"/>
    </location>
</feature>
<dbReference type="NCBIfam" id="TIGR01494">
    <property type="entry name" value="ATPase_P-type"/>
    <property type="match status" value="1"/>
</dbReference>
<dbReference type="GO" id="GO:0046872">
    <property type="term" value="F:metal ion binding"/>
    <property type="evidence" value="ECO:0007669"/>
    <property type="project" value="UniProtKB-KW"/>
</dbReference>
<dbReference type="Proteomes" id="UP000245926">
    <property type="component" value="Chromosome"/>
</dbReference>
<dbReference type="InterPro" id="IPR027256">
    <property type="entry name" value="P-typ_ATPase_IB"/>
</dbReference>
<dbReference type="InterPro" id="IPR023214">
    <property type="entry name" value="HAD_sf"/>
</dbReference>
<dbReference type="InterPro" id="IPR018303">
    <property type="entry name" value="ATPase_P-typ_P_site"/>
</dbReference>
<dbReference type="NCBIfam" id="TIGR01525">
    <property type="entry name" value="ATPase-IB_hvy"/>
    <property type="match status" value="1"/>
</dbReference>
<feature type="transmembrane region" description="Helical" evidence="10">
    <location>
        <begin position="576"/>
        <end position="600"/>
    </location>
</feature>
<evidence type="ECO:0000256" key="7">
    <source>
        <dbReference type="ARBA" id="ARBA00023136"/>
    </source>
</evidence>
<keyword evidence="10" id="KW-0547">Nucleotide-binding</keyword>
<keyword evidence="14" id="KW-1185">Reference proteome</keyword>
<dbReference type="InterPro" id="IPR059000">
    <property type="entry name" value="ATPase_P-type_domA"/>
</dbReference>
<evidence type="ECO:0000259" key="12">
    <source>
        <dbReference type="Pfam" id="PF00122"/>
    </source>
</evidence>
<dbReference type="PRINTS" id="PR00120">
    <property type="entry name" value="HATPASE"/>
</dbReference>
<keyword evidence="10" id="KW-1003">Cell membrane</keyword>
<dbReference type="PANTHER" id="PTHR48085:SF5">
    <property type="entry name" value="CADMIUM_ZINC-TRANSPORTING ATPASE HMA4-RELATED"/>
    <property type="match status" value="1"/>
</dbReference>
<dbReference type="Pfam" id="PF00122">
    <property type="entry name" value="E1-E2_ATPase"/>
    <property type="match status" value="1"/>
</dbReference>
<comment type="subcellular location">
    <subcellularLocation>
        <location evidence="10">Cell membrane</location>
    </subcellularLocation>
    <subcellularLocation>
        <location evidence="1">Membrane</location>
    </subcellularLocation>
</comment>
<evidence type="ECO:0000256" key="5">
    <source>
        <dbReference type="ARBA" id="ARBA00022967"/>
    </source>
</evidence>
<evidence type="ECO:0000313" key="14">
    <source>
        <dbReference type="Proteomes" id="UP000245926"/>
    </source>
</evidence>
<keyword evidence="7 10" id="KW-0472">Membrane</keyword>
<keyword evidence="3 10" id="KW-0812">Transmembrane</keyword>
<protein>
    <recommendedName>
        <fullName evidence="8">P-type Zn(2+) transporter</fullName>
        <ecNumber evidence="8">7.2.2.12</ecNumber>
    </recommendedName>
</protein>
<dbReference type="AlphaFoldDB" id="A0A2U8W9F7"/>
<dbReference type="GO" id="GO:0005886">
    <property type="term" value="C:plasma membrane"/>
    <property type="evidence" value="ECO:0007669"/>
    <property type="project" value="UniProtKB-SubCell"/>
</dbReference>
<keyword evidence="6 10" id="KW-1133">Transmembrane helix</keyword>
<organism evidence="13 14">
    <name type="scientific">Methylobacterium durans</name>
    <dbReference type="NCBI Taxonomy" id="2202825"/>
    <lineage>
        <taxon>Bacteria</taxon>
        <taxon>Pseudomonadati</taxon>
        <taxon>Pseudomonadota</taxon>
        <taxon>Alphaproteobacteria</taxon>
        <taxon>Hyphomicrobiales</taxon>
        <taxon>Methylobacteriaceae</taxon>
        <taxon>Methylobacterium</taxon>
    </lineage>
</organism>
<feature type="transmembrane region" description="Helical" evidence="10">
    <location>
        <begin position="52"/>
        <end position="71"/>
    </location>
</feature>
<dbReference type="EC" id="7.2.2.12" evidence="8"/>
<accession>A0A2U8W9F7</accession>
<dbReference type="PRINTS" id="PR00119">
    <property type="entry name" value="CATATPASE"/>
</dbReference>
<dbReference type="InterPro" id="IPR051014">
    <property type="entry name" value="Cation_Transport_ATPase_IB"/>
</dbReference>
<dbReference type="OrthoDB" id="9813266at2"/>
<reference evidence="14" key="1">
    <citation type="submission" date="2018-05" db="EMBL/GenBank/DDBJ databases">
        <title>Complete Genome Sequence of Methylobacterium sp. 17SD2-17.</title>
        <authorList>
            <person name="Srinivasan S."/>
        </authorList>
    </citation>
    <scope>NUCLEOTIDE SEQUENCE [LARGE SCALE GENOMIC DNA]</scope>
    <source>
        <strain evidence="14">17SD2-17</strain>
    </source>
</reference>
<evidence type="ECO:0000313" key="13">
    <source>
        <dbReference type="EMBL" id="AWN42775.1"/>
    </source>
</evidence>
<dbReference type="GO" id="GO:0016463">
    <property type="term" value="F:P-type zinc transporter activity"/>
    <property type="evidence" value="ECO:0007669"/>
    <property type="project" value="UniProtKB-EC"/>
</dbReference>
<comment type="similarity">
    <text evidence="2 10">Belongs to the cation transport ATPase (P-type) (TC 3.A.3) family. Type IB subfamily.</text>
</comment>
<dbReference type="GO" id="GO:0016887">
    <property type="term" value="F:ATP hydrolysis activity"/>
    <property type="evidence" value="ECO:0007669"/>
    <property type="project" value="InterPro"/>
</dbReference>
<comment type="catalytic activity">
    <reaction evidence="9">
        <text>Zn(2+)(in) + ATP + H2O = Zn(2+)(out) + ADP + phosphate + H(+)</text>
        <dbReference type="Rhea" id="RHEA:20621"/>
        <dbReference type="ChEBI" id="CHEBI:15377"/>
        <dbReference type="ChEBI" id="CHEBI:15378"/>
        <dbReference type="ChEBI" id="CHEBI:29105"/>
        <dbReference type="ChEBI" id="CHEBI:30616"/>
        <dbReference type="ChEBI" id="CHEBI:43474"/>
        <dbReference type="ChEBI" id="CHEBI:456216"/>
        <dbReference type="EC" id="7.2.2.12"/>
    </reaction>
</comment>
<evidence type="ECO:0000256" key="10">
    <source>
        <dbReference type="RuleBase" id="RU362081"/>
    </source>
</evidence>
<dbReference type="EMBL" id="CP029550">
    <property type="protein sequence ID" value="AWN42775.1"/>
    <property type="molecule type" value="Genomic_DNA"/>
</dbReference>
<dbReference type="SUPFAM" id="SSF81665">
    <property type="entry name" value="Calcium ATPase, transmembrane domain M"/>
    <property type="match status" value="1"/>
</dbReference>
<dbReference type="PROSITE" id="PS00154">
    <property type="entry name" value="ATPASE_E1_E2"/>
    <property type="match status" value="1"/>
</dbReference>
<name>A0A2U8W9F7_9HYPH</name>
<dbReference type="PANTHER" id="PTHR48085">
    <property type="entry name" value="CADMIUM/ZINC-TRANSPORTING ATPASE HMA2-RELATED"/>
    <property type="match status" value="1"/>
</dbReference>
<dbReference type="GO" id="GO:0005524">
    <property type="term" value="F:ATP binding"/>
    <property type="evidence" value="ECO:0007669"/>
    <property type="project" value="UniProtKB-UniRule"/>
</dbReference>
<dbReference type="Gene3D" id="3.40.50.1000">
    <property type="entry name" value="HAD superfamily/HAD-like"/>
    <property type="match status" value="1"/>
</dbReference>
<dbReference type="SFLD" id="SFLDG00002">
    <property type="entry name" value="C1.7:_P-type_atpase_like"/>
    <property type="match status" value="1"/>
</dbReference>
<dbReference type="KEGG" id="mets:DK389_22555"/>
<evidence type="ECO:0000256" key="9">
    <source>
        <dbReference type="ARBA" id="ARBA00047308"/>
    </source>
</evidence>
<dbReference type="InterPro" id="IPR044492">
    <property type="entry name" value="P_typ_ATPase_HD_dom"/>
</dbReference>
<dbReference type="SUPFAM" id="SSF81653">
    <property type="entry name" value="Calcium ATPase, transduction domain A"/>
    <property type="match status" value="1"/>
</dbReference>
<dbReference type="SFLD" id="SFLDS00003">
    <property type="entry name" value="Haloacid_Dehalogenase"/>
    <property type="match status" value="1"/>
</dbReference>
<evidence type="ECO:0000256" key="4">
    <source>
        <dbReference type="ARBA" id="ARBA00022723"/>
    </source>
</evidence>
<keyword evidence="5" id="KW-1278">Translocase</keyword>
<dbReference type="SFLD" id="SFLDF00027">
    <property type="entry name" value="p-type_atpase"/>
    <property type="match status" value="1"/>
</dbReference>
<dbReference type="InterPro" id="IPR008250">
    <property type="entry name" value="ATPase_P-typ_transduc_dom_A_sf"/>
</dbReference>
<evidence type="ECO:0000256" key="3">
    <source>
        <dbReference type="ARBA" id="ARBA00022692"/>
    </source>
</evidence>
<feature type="transmembrane region" description="Helical" evidence="10">
    <location>
        <begin position="24"/>
        <end position="45"/>
    </location>
</feature>
<dbReference type="SUPFAM" id="SSF56784">
    <property type="entry name" value="HAD-like"/>
    <property type="match status" value="1"/>
</dbReference>
<evidence type="ECO:0000256" key="8">
    <source>
        <dbReference type="ARBA" id="ARBA00039097"/>
    </source>
</evidence>
<dbReference type="InterPro" id="IPR036412">
    <property type="entry name" value="HAD-like_sf"/>
</dbReference>
<dbReference type="Gene3D" id="2.70.150.10">
    <property type="entry name" value="Calcium-transporting ATPase, cytoplasmic transduction domain A"/>
    <property type="match status" value="1"/>
</dbReference>
<dbReference type="Pfam" id="PF00702">
    <property type="entry name" value="Hydrolase"/>
    <property type="match status" value="1"/>
</dbReference>